<protein>
    <submittedName>
        <fullName evidence="1">Uncharacterized protein</fullName>
    </submittedName>
</protein>
<dbReference type="EMBL" id="PRLP01000058">
    <property type="protein sequence ID" value="PPC76047.1"/>
    <property type="molecule type" value="Genomic_DNA"/>
</dbReference>
<dbReference type="Proteomes" id="UP000238196">
    <property type="component" value="Unassembled WGS sequence"/>
</dbReference>
<proteinExistence type="predicted"/>
<evidence type="ECO:0000313" key="2">
    <source>
        <dbReference type="Proteomes" id="UP000238196"/>
    </source>
</evidence>
<dbReference type="AlphaFoldDB" id="A0A2S5KMH8"/>
<evidence type="ECO:0000313" key="1">
    <source>
        <dbReference type="EMBL" id="PPC76047.1"/>
    </source>
</evidence>
<reference evidence="1 2" key="1">
    <citation type="submission" date="2018-02" db="EMBL/GenBank/DDBJ databases">
        <title>novel marine gammaproteobacteria from coastal saline agro ecosystem.</title>
        <authorList>
            <person name="Krishnan R."/>
            <person name="Ramesh Kumar N."/>
        </authorList>
    </citation>
    <scope>NUCLEOTIDE SEQUENCE [LARGE SCALE GENOMIC DNA]</scope>
    <source>
        <strain evidence="1 2">228</strain>
    </source>
</reference>
<comment type="caution">
    <text evidence="1">The sequence shown here is derived from an EMBL/GenBank/DDBJ whole genome shotgun (WGS) entry which is preliminary data.</text>
</comment>
<organism evidence="1 2">
    <name type="scientific">Proteobacteria bacterium 228</name>
    <dbReference type="NCBI Taxonomy" id="2083153"/>
    <lineage>
        <taxon>Bacteria</taxon>
        <taxon>Pseudomonadati</taxon>
        <taxon>Pseudomonadota</taxon>
    </lineage>
</organism>
<name>A0A2S5KMH8_9PROT</name>
<accession>A0A2S5KMH8</accession>
<sequence>MLNVVVTVFVRECDVRQESGGFLLSPLSFSIAKRVMEAVRGAGIGDIGALTGAFVAVITGTYEVKMPLPESGSGEWLLLLLCCLRRRVTGVPHVVFS</sequence>
<gene>
    <name evidence="1" type="ORF">C4K68_17895</name>
</gene>